<dbReference type="AlphaFoldDB" id="A0A8J6PZ74"/>
<keyword evidence="2" id="KW-1185">Reference proteome</keyword>
<feature type="non-terminal residue" evidence="1">
    <location>
        <position position="776"/>
    </location>
</feature>
<evidence type="ECO:0000313" key="2">
    <source>
        <dbReference type="Proteomes" id="UP000600588"/>
    </source>
</evidence>
<accession>A0A8J6PZ74</accession>
<dbReference type="Proteomes" id="UP000600588">
    <property type="component" value="Unassembled WGS sequence"/>
</dbReference>
<dbReference type="SUPFAM" id="SSF69318">
    <property type="entry name" value="Integrin alpha N-terminal domain"/>
    <property type="match status" value="1"/>
</dbReference>
<dbReference type="EMBL" id="JACVXB010000002">
    <property type="protein sequence ID" value="MBD0831713.1"/>
    <property type="molecule type" value="Genomic_DNA"/>
</dbReference>
<reference evidence="1 2" key="1">
    <citation type="submission" date="2020-09" db="EMBL/GenBank/DDBJ databases">
        <title>TT11 complete genome.</title>
        <authorList>
            <person name="Wu Z."/>
        </authorList>
    </citation>
    <scope>NUCLEOTIDE SEQUENCE [LARGE SCALE GENOMIC DNA]</scope>
    <source>
        <strain evidence="1 2">TT11</strain>
    </source>
</reference>
<proteinExistence type="predicted"/>
<sequence>MTSNRQSSAADLDNDGINEIYYADFTSKIYSITFNGSNWSRNLVYDIGTSSSGGDIRILDYDFDGDLDLIYDSNDILLFFNDGSGALASTPDYRIPNRAHGILWDIDADSDRDHITSDYYWPRPKLTENTDGNFSNPTSSLVTGSFYNNNGNNLPNQYVLVDVNDDNYPDLIGIYNNVFTVQLFRGSSDPYIGISVSLSNFTSCNSAESEAQAISISGTNLTNDIVFNALANFEYSLNGTSYTNSLTLTQSSGVVSSTAIYIRLKAGVSGNTSGNISISSTGAQTKQIAVTGNVLATDDASFNYSAAAYCVDDSDPTPTITGLSGGSFSSTSGLSINAATGVIDVSASTAGTYTVTYTTNGTCPNSATQSVTINALDDASFSYSAAAYCVNDSDPTPTIAGLSGGSFSSTTGLVINASTGVIDVSASNAGTYTVTYTTNGTCPNSDTQSVTINALDDASFNYSAAAYCVNDSDPTPTITGLSGGSFSSTSGLSINASTGVIDVSASTAGTYTVTYTTNGTCPNSDTQSVTINALDDASFNYSAAAYCVDDSDPTPTITGLSGGSFSSTSGLSINAATGVIDVSASTAGTYTVTYTTNGTCPNSATQSVTINALDDASFSYSAAAYCVNDSDPTPTIAGLSGGSFSSTTGLVINASTGVIDVSASNAGTYTVTYTTNGTCPNSDTQSVTINALDDASFNYSAAAYCVNDSDPTPTITGLSGGSFSSTSGLSINASTGVIDVSASTAGTYTVTYTTNGTCPNSDTQSVTINALDDASF</sequence>
<comment type="caution">
    <text evidence="1">The sequence shown here is derived from an EMBL/GenBank/DDBJ whole genome shotgun (WGS) entry which is preliminary data.</text>
</comment>
<organism evidence="1 2">
    <name type="scientific">Aestuariibaculum sediminum</name>
    <dbReference type="NCBI Taxonomy" id="2770637"/>
    <lineage>
        <taxon>Bacteria</taxon>
        <taxon>Pseudomonadati</taxon>
        <taxon>Bacteroidota</taxon>
        <taxon>Flavobacteriia</taxon>
        <taxon>Flavobacteriales</taxon>
        <taxon>Flavobacteriaceae</taxon>
    </lineage>
</organism>
<dbReference type="InterPro" id="IPR028994">
    <property type="entry name" value="Integrin_alpha_N"/>
</dbReference>
<protein>
    <submittedName>
        <fullName evidence="1">VCBS repeat-containing protein</fullName>
    </submittedName>
</protein>
<name>A0A8J6PZ74_9FLAO</name>
<gene>
    <name evidence="1" type="ORF">ICJ83_06165</name>
</gene>
<evidence type="ECO:0000313" key="1">
    <source>
        <dbReference type="EMBL" id="MBD0831713.1"/>
    </source>
</evidence>